<feature type="region of interest" description="Disordered" evidence="1">
    <location>
        <begin position="84"/>
        <end position="141"/>
    </location>
</feature>
<dbReference type="AlphaFoldDB" id="A0AAD9T0M4"/>
<proteinExistence type="predicted"/>
<dbReference type="Proteomes" id="UP001285354">
    <property type="component" value="Unassembled WGS sequence"/>
</dbReference>
<sequence length="141" mass="15633">MRSVGHKLPSIQRMMTLRSYSNQRLSFVPKKKSVLTRFVLVRRSSSKPMDKQTPAASQSKSEYVADVVSDIYATNATNALFTEMQKAEQAANHEKKGVENERPQKDNVEKTSDSGEQAKAGEEAGEESGGSEFDIEDFLGD</sequence>
<dbReference type="EMBL" id="JAUBYV010000004">
    <property type="protein sequence ID" value="KAK2627160.1"/>
    <property type="molecule type" value="Genomic_DNA"/>
</dbReference>
<reference evidence="2" key="1">
    <citation type="submission" date="2023-06" db="EMBL/GenBank/DDBJ databases">
        <title>Draft genome of Marssonina rosae.</title>
        <authorList>
            <person name="Cheng Q."/>
        </authorList>
    </citation>
    <scope>NUCLEOTIDE SEQUENCE</scope>
    <source>
        <strain evidence="2">R4</strain>
    </source>
</reference>
<feature type="region of interest" description="Disordered" evidence="1">
    <location>
        <begin position="42"/>
        <end position="62"/>
    </location>
</feature>
<organism evidence="2 3">
    <name type="scientific">Diplocarpon rosae</name>
    <dbReference type="NCBI Taxonomy" id="946125"/>
    <lineage>
        <taxon>Eukaryota</taxon>
        <taxon>Fungi</taxon>
        <taxon>Dikarya</taxon>
        <taxon>Ascomycota</taxon>
        <taxon>Pezizomycotina</taxon>
        <taxon>Leotiomycetes</taxon>
        <taxon>Helotiales</taxon>
        <taxon>Drepanopezizaceae</taxon>
        <taxon>Diplocarpon</taxon>
    </lineage>
</organism>
<gene>
    <name evidence="2" type="ORF">QTJ16_003126</name>
</gene>
<evidence type="ECO:0000313" key="3">
    <source>
        <dbReference type="Proteomes" id="UP001285354"/>
    </source>
</evidence>
<comment type="caution">
    <text evidence="2">The sequence shown here is derived from an EMBL/GenBank/DDBJ whole genome shotgun (WGS) entry which is preliminary data.</text>
</comment>
<accession>A0AAD9T0M4</accession>
<keyword evidence="3" id="KW-1185">Reference proteome</keyword>
<evidence type="ECO:0000313" key="2">
    <source>
        <dbReference type="EMBL" id="KAK2627160.1"/>
    </source>
</evidence>
<name>A0AAD9T0M4_9HELO</name>
<protein>
    <submittedName>
        <fullName evidence="2">Uncharacterized protein</fullName>
    </submittedName>
</protein>
<feature type="compositionally biased region" description="Basic and acidic residues" evidence="1">
    <location>
        <begin position="91"/>
        <end position="113"/>
    </location>
</feature>
<evidence type="ECO:0000256" key="1">
    <source>
        <dbReference type="SAM" id="MobiDB-lite"/>
    </source>
</evidence>